<dbReference type="Proteomes" id="UP000305067">
    <property type="component" value="Unassembled WGS sequence"/>
</dbReference>
<gene>
    <name evidence="1" type="ORF">BDV98DRAFT_337176</name>
</gene>
<evidence type="ECO:0000313" key="2">
    <source>
        <dbReference type="Proteomes" id="UP000305067"/>
    </source>
</evidence>
<accession>A0A5C3Q2C0</accession>
<keyword evidence="2" id="KW-1185">Reference proteome</keyword>
<dbReference type="OrthoDB" id="2905268at2759"/>
<organism evidence="1 2">
    <name type="scientific">Pterulicium gracile</name>
    <dbReference type="NCBI Taxonomy" id="1884261"/>
    <lineage>
        <taxon>Eukaryota</taxon>
        <taxon>Fungi</taxon>
        <taxon>Dikarya</taxon>
        <taxon>Basidiomycota</taxon>
        <taxon>Agaricomycotina</taxon>
        <taxon>Agaricomycetes</taxon>
        <taxon>Agaricomycetidae</taxon>
        <taxon>Agaricales</taxon>
        <taxon>Pleurotineae</taxon>
        <taxon>Pterulaceae</taxon>
        <taxon>Pterulicium</taxon>
    </lineage>
</organism>
<reference evidence="1 2" key="1">
    <citation type="journal article" date="2019" name="Nat. Ecol. Evol.">
        <title>Megaphylogeny resolves global patterns of mushroom evolution.</title>
        <authorList>
            <person name="Varga T."/>
            <person name="Krizsan K."/>
            <person name="Foldi C."/>
            <person name="Dima B."/>
            <person name="Sanchez-Garcia M."/>
            <person name="Sanchez-Ramirez S."/>
            <person name="Szollosi G.J."/>
            <person name="Szarkandi J.G."/>
            <person name="Papp V."/>
            <person name="Albert L."/>
            <person name="Andreopoulos W."/>
            <person name="Angelini C."/>
            <person name="Antonin V."/>
            <person name="Barry K.W."/>
            <person name="Bougher N.L."/>
            <person name="Buchanan P."/>
            <person name="Buyck B."/>
            <person name="Bense V."/>
            <person name="Catcheside P."/>
            <person name="Chovatia M."/>
            <person name="Cooper J."/>
            <person name="Damon W."/>
            <person name="Desjardin D."/>
            <person name="Finy P."/>
            <person name="Geml J."/>
            <person name="Haridas S."/>
            <person name="Hughes K."/>
            <person name="Justo A."/>
            <person name="Karasinski D."/>
            <person name="Kautmanova I."/>
            <person name="Kiss B."/>
            <person name="Kocsube S."/>
            <person name="Kotiranta H."/>
            <person name="LaButti K.M."/>
            <person name="Lechner B.E."/>
            <person name="Liimatainen K."/>
            <person name="Lipzen A."/>
            <person name="Lukacs Z."/>
            <person name="Mihaltcheva S."/>
            <person name="Morgado L.N."/>
            <person name="Niskanen T."/>
            <person name="Noordeloos M.E."/>
            <person name="Ohm R.A."/>
            <person name="Ortiz-Santana B."/>
            <person name="Ovrebo C."/>
            <person name="Racz N."/>
            <person name="Riley R."/>
            <person name="Savchenko A."/>
            <person name="Shiryaev A."/>
            <person name="Soop K."/>
            <person name="Spirin V."/>
            <person name="Szebenyi C."/>
            <person name="Tomsovsky M."/>
            <person name="Tulloss R.E."/>
            <person name="Uehling J."/>
            <person name="Grigoriev I.V."/>
            <person name="Vagvolgyi C."/>
            <person name="Papp T."/>
            <person name="Martin F.M."/>
            <person name="Miettinen O."/>
            <person name="Hibbett D.S."/>
            <person name="Nagy L.G."/>
        </authorList>
    </citation>
    <scope>NUCLEOTIDE SEQUENCE [LARGE SCALE GENOMIC DNA]</scope>
    <source>
        <strain evidence="1 2">CBS 309.79</strain>
    </source>
</reference>
<dbReference type="AlphaFoldDB" id="A0A5C3Q2C0"/>
<name>A0A5C3Q2C0_9AGAR</name>
<dbReference type="EMBL" id="ML178864">
    <property type="protein sequence ID" value="TFK96245.1"/>
    <property type="molecule type" value="Genomic_DNA"/>
</dbReference>
<sequence length="132" mass="14226">MYLGLASMLLDSSPLYTMALIVAYTALPGNGGTWSLYSPLVAQTEALAVELIILRITLGHSITKEDVVIITSAHPNRDCEGTQQLNSSSSIATPRRVRIRETIQSTFSQFPSSVAAVLRSNRGEETRTGSVS</sequence>
<proteinExistence type="predicted"/>
<protein>
    <submittedName>
        <fullName evidence="1">Uncharacterized protein</fullName>
    </submittedName>
</protein>
<evidence type="ECO:0000313" key="1">
    <source>
        <dbReference type="EMBL" id="TFK96245.1"/>
    </source>
</evidence>